<evidence type="ECO:0000256" key="1">
    <source>
        <dbReference type="ARBA" id="ARBA00004123"/>
    </source>
</evidence>
<evidence type="ECO:0000313" key="10">
    <source>
        <dbReference type="EMBL" id="KAL3860114.1"/>
    </source>
</evidence>
<comment type="similarity">
    <text evidence="2 7">Belongs to the HSF family.</text>
</comment>
<dbReference type="PANTHER" id="PTHR10015">
    <property type="entry name" value="HEAT SHOCK TRANSCRIPTION FACTOR"/>
    <property type="match status" value="1"/>
</dbReference>
<keyword evidence="11" id="KW-1185">Reference proteome</keyword>
<dbReference type="GO" id="GO:0005634">
    <property type="term" value="C:nucleus"/>
    <property type="evidence" value="ECO:0007669"/>
    <property type="project" value="UniProtKB-SubCell"/>
</dbReference>
<gene>
    <name evidence="10" type="ORF">ACJMK2_010282</name>
</gene>
<keyword evidence="4" id="KW-0238">DNA-binding</keyword>
<keyword evidence="3" id="KW-0805">Transcription regulation</keyword>
<proteinExistence type="inferred from homology"/>
<evidence type="ECO:0000259" key="9">
    <source>
        <dbReference type="SMART" id="SM00415"/>
    </source>
</evidence>
<dbReference type="Gene3D" id="1.10.10.10">
    <property type="entry name" value="Winged helix-like DNA-binding domain superfamily/Winged helix DNA-binding domain"/>
    <property type="match status" value="1"/>
</dbReference>
<evidence type="ECO:0000256" key="6">
    <source>
        <dbReference type="ARBA" id="ARBA00023242"/>
    </source>
</evidence>
<name>A0ABD3VEU6_SINWO</name>
<evidence type="ECO:0000256" key="3">
    <source>
        <dbReference type="ARBA" id="ARBA00023015"/>
    </source>
</evidence>
<comment type="caution">
    <text evidence="10">The sequence shown here is derived from an EMBL/GenBank/DDBJ whole genome shotgun (WGS) entry which is preliminary data.</text>
</comment>
<organism evidence="10 11">
    <name type="scientific">Sinanodonta woodiana</name>
    <name type="common">Chinese pond mussel</name>
    <name type="synonym">Anodonta woodiana</name>
    <dbReference type="NCBI Taxonomy" id="1069815"/>
    <lineage>
        <taxon>Eukaryota</taxon>
        <taxon>Metazoa</taxon>
        <taxon>Spiralia</taxon>
        <taxon>Lophotrochozoa</taxon>
        <taxon>Mollusca</taxon>
        <taxon>Bivalvia</taxon>
        <taxon>Autobranchia</taxon>
        <taxon>Heteroconchia</taxon>
        <taxon>Palaeoheterodonta</taxon>
        <taxon>Unionida</taxon>
        <taxon>Unionoidea</taxon>
        <taxon>Unionidae</taxon>
        <taxon>Unioninae</taxon>
        <taxon>Sinanodonta</taxon>
    </lineage>
</organism>
<dbReference type="SUPFAM" id="SSF46785">
    <property type="entry name" value="Winged helix' DNA-binding domain"/>
    <property type="match status" value="1"/>
</dbReference>
<sequence>MRIQCSFQRTTLCSMKKVSNNMMHSVPDMGVNNVPAFLTKLWTLVEDPSCDHLIAWDPSGLSFHVYDQAGFAKDVLPLYFKHNNIASFIRQLNMYGFRKKVHLENGAMKSEKDDLEFLHPFFQRDQEHLLEHIKRKVSGSNTVVAVKNEHDQHDLSDVLSDLQTLKSKQDVMNTTMESMKKENETLWREIASLRQKHLKQQQIVNKLVQFLVHLVGANRRMPNMKRKMPLMLTGSSQVPPSSKLPKYSKQLSIEESKQPFYTVESPTLFDFEDQDSGPIIFDVTDMLPDSAVTEVPDTNNSAQPTPSEEPSAKPSPATPEPTYPQSTTPPHDTSAPVPVNETSSTSKEGLGTVVTTLDSADLSQLVDSDLLDSTDTSNNLNLTIDSKLLTDQLDNIQADLDGYRDILGSQFSFDSSTLFNFFSNEDPLSFITGMPNDPNFITGNELIQYTAPDTNSILDLSTHGQQEEDENYSLNTPELDLNSDLTDTLSFLNSINTNRSEQNTPLEEVD</sequence>
<accession>A0ABD3VEU6</accession>
<evidence type="ECO:0000256" key="8">
    <source>
        <dbReference type="SAM" id="MobiDB-lite"/>
    </source>
</evidence>
<evidence type="ECO:0000313" key="11">
    <source>
        <dbReference type="Proteomes" id="UP001634394"/>
    </source>
</evidence>
<dbReference type="PANTHER" id="PTHR10015:SF427">
    <property type="entry name" value="HEAT SHOCK FACTOR PROTEIN"/>
    <property type="match status" value="1"/>
</dbReference>
<dbReference type="AlphaFoldDB" id="A0ABD3VEU6"/>
<keyword evidence="5" id="KW-0804">Transcription</keyword>
<dbReference type="PRINTS" id="PR00056">
    <property type="entry name" value="HSFDOMAIN"/>
</dbReference>
<dbReference type="InterPro" id="IPR000232">
    <property type="entry name" value="HSF_DNA-bd"/>
</dbReference>
<dbReference type="FunFam" id="1.10.10.10:FF:000027">
    <property type="entry name" value="Heat shock transcription factor 1"/>
    <property type="match status" value="1"/>
</dbReference>
<dbReference type="InterPro" id="IPR036388">
    <property type="entry name" value="WH-like_DNA-bd_sf"/>
</dbReference>
<evidence type="ECO:0000256" key="5">
    <source>
        <dbReference type="ARBA" id="ARBA00023163"/>
    </source>
</evidence>
<dbReference type="SMART" id="SM00415">
    <property type="entry name" value="HSF"/>
    <property type="match status" value="1"/>
</dbReference>
<reference evidence="10 11" key="1">
    <citation type="submission" date="2024-11" db="EMBL/GenBank/DDBJ databases">
        <title>Chromosome-level genome assembly of the freshwater bivalve Anodonta woodiana.</title>
        <authorList>
            <person name="Chen X."/>
        </authorList>
    </citation>
    <scope>NUCLEOTIDE SEQUENCE [LARGE SCALE GENOMIC DNA]</scope>
    <source>
        <strain evidence="10">MN2024</strain>
        <tissue evidence="10">Gills</tissue>
    </source>
</reference>
<evidence type="ECO:0000256" key="7">
    <source>
        <dbReference type="RuleBase" id="RU004020"/>
    </source>
</evidence>
<protein>
    <recommendedName>
        <fullName evidence="9">HSF-type DNA-binding domain-containing protein</fullName>
    </recommendedName>
</protein>
<feature type="domain" description="HSF-type DNA-binding" evidence="9">
    <location>
        <begin position="33"/>
        <end position="136"/>
    </location>
</feature>
<feature type="region of interest" description="Disordered" evidence="8">
    <location>
        <begin position="291"/>
        <end position="350"/>
    </location>
</feature>
<dbReference type="GO" id="GO:0043565">
    <property type="term" value="F:sequence-specific DNA binding"/>
    <property type="evidence" value="ECO:0007669"/>
    <property type="project" value="UniProtKB-ARBA"/>
</dbReference>
<dbReference type="InterPro" id="IPR036390">
    <property type="entry name" value="WH_DNA-bd_sf"/>
</dbReference>
<comment type="subcellular location">
    <subcellularLocation>
        <location evidence="1">Nucleus</location>
    </subcellularLocation>
</comment>
<dbReference type="Proteomes" id="UP001634394">
    <property type="component" value="Unassembled WGS sequence"/>
</dbReference>
<dbReference type="EMBL" id="JBJQND010000012">
    <property type="protein sequence ID" value="KAL3860114.1"/>
    <property type="molecule type" value="Genomic_DNA"/>
</dbReference>
<evidence type="ECO:0000256" key="2">
    <source>
        <dbReference type="ARBA" id="ARBA00006403"/>
    </source>
</evidence>
<feature type="compositionally biased region" description="Low complexity" evidence="8">
    <location>
        <begin position="304"/>
        <end position="315"/>
    </location>
</feature>
<evidence type="ECO:0000256" key="4">
    <source>
        <dbReference type="ARBA" id="ARBA00023125"/>
    </source>
</evidence>
<keyword evidence="6" id="KW-0539">Nucleus</keyword>
<dbReference type="Pfam" id="PF00447">
    <property type="entry name" value="HSF_DNA-bind"/>
    <property type="match status" value="1"/>
</dbReference>